<dbReference type="SUPFAM" id="SSF47473">
    <property type="entry name" value="EF-hand"/>
    <property type="match status" value="1"/>
</dbReference>
<feature type="domain" description="EH" evidence="3">
    <location>
        <begin position="171"/>
        <end position="259"/>
    </location>
</feature>
<proteinExistence type="predicted"/>
<organism evidence="5 6">
    <name type="scientific">Rotaria sordida</name>
    <dbReference type="NCBI Taxonomy" id="392033"/>
    <lineage>
        <taxon>Eukaryota</taxon>
        <taxon>Metazoa</taxon>
        <taxon>Spiralia</taxon>
        <taxon>Gnathifera</taxon>
        <taxon>Rotifera</taxon>
        <taxon>Eurotatoria</taxon>
        <taxon>Bdelloidea</taxon>
        <taxon>Philodinida</taxon>
        <taxon>Philodinidae</taxon>
        <taxon>Rotaria</taxon>
    </lineage>
</organism>
<protein>
    <submittedName>
        <fullName evidence="5">Uncharacterized protein</fullName>
    </submittedName>
</protein>
<feature type="domain" description="EF-hand" evidence="4">
    <location>
        <begin position="203"/>
        <end position="238"/>
    </location>
</feature>
<sequence length="272" mass="31105">MATIAGKARCIICDKEKRTVKCEGCSQMFCYIHLPVHHQELSQQLDEIEQNRDLFRQTLSQHADDTKQHSLIKQIDQWEEDSIKKSNKQQKRGNLAALTDQLKHIRQENDFNELDLSHLKEKLTQLAEELYQPPNVSIQQDSASLGTPFAIVGFKGFNADVGEFDWIVEQSRHEYDQAFARLSSQNGKISGTSARQEMIKSKLPNNVLGRIWKLSDIDRDGMLDIDEWALVQHLIKIKLDGHELPTTLPDHLVPPSKRHLIKNTASSSYGNK</sequence>
<evidence type="ECO:0000256" key="1">
    <source>
        <dbReference type="ARBA" id="ARBA00022837"/>
    </source>
</evidence>
<dbReference type="InterPro" id="IPR011992">
    <property type="entry name" value="EF-hand-dom_pair"/>
</dbReference>
<name>A0A819YXD2_9BILA</name>
<dbReference type="PANTHER" id="PTHR11216">
    <property type="entry name" value="EH DOMAIN"/>
    <property type="match status" value="1"/>
</dbReference>
<dbReference type="AlphaFoldDB" id="A0A819YXD2"/>
<dbReference type="FunFam" id="1.10.238.10:FF:000038">
    <property type="entry name" value="EH domain-containing protein 3"/>
    <property type="match status" value="1"/>
</dbReference>
<accession>A0A819YXD2</accession>
<dbReference type="GO" id="GO:0005737">
    <property type="term" value="C:cytoplasm"/>
    <property type="evidence" value="ECO:0007669"/>
    <property type="project" value="TreeGrafter"/>
</dbReference>
<reference evidence="5" key="1">
    <citation type="submission" date="2021-02" db="EMBL/GenBank/DDBJ databases">
        <authorList>
            <person name="Nowell W R."/>
        </authorList>
    </citation>
    <scope>NUCLEOTIDE SEQUENCE</scope>
</reference>
<dbReference type="PROSITE" id="PS00018">
    <property type="entry name" value="EF_HAND_1"/>
    <property type="match status" value="1"/>
</dbReference>
<dbReference type="InterPro" id="IPR000261">
    <property type="entry name" value="EH_dom"/>
</dbReference>
<evidence type="ECO:0000259" key="3">
    <source>
        <dbReference type="PROSITE" id="PS50031"/>
    </source>
</evidence>
<dbReference type="CDD" id="cd00052">
    <property type="entry name" value="EH"/>
    <property type="match status" value="1"/>
</dbReference>
<dbReference type="GO" id="GO:0005886">
    <property type="term" value="C:plasma membrane"/>
    <property type="evidence" value="ECO:0007669"/>
    <property type="project" value="TreeGrafter"/>
</dbReference>
<dbReference type="GO" id="GO:0006897">
    <property type="term" value="P:endocytosis"/>
    <property type="evidence" value="ECO:0007669"/>
    <property type="project" value="TreeGrafter"/>
</dbReference>
<dbReference type="SMART" id="SM00027">
    <property type="entry name" value="EH"/>
    <property type="match status" value="1"/>
</dbReference>
<dbReference type="Pfam" id="PF12763">
    <property type="entry name" value="EH"/>
    <property type="match status" value="1"/>
</dbReference>
<evidence type="ECO:0000259" key="4">
    <source>
        <dbReference type="PROSITE" id="PS50222"/>
    </source>
</evidence>
<dbReference type="PROSITE" id="PS50222">
    <property type="entry name" value="EF_HAND_2"/>
    <property type="match status" value="1"/>
</dbReference>
<dbReference type="InterPro" id="IPR018247">
    <property type="entry name" value="EF_Hand_1_Ca_BS"/>
</dbReference>
<dbReference type="Proteomes" id="UP000663874">
    <property type="component" value="Unassembled WGS sequence"/>
</dbReference>
<keyword evidence="2" id="KW-0175">Coiled coil</keyword>
<dbReference type="GO" id="GO:0016197">
    <property type="term" value="P:endosomal transport"/>
    <property type="evidence" value="ECO:0007669"/>
    <property type="project" value="TreeGrafter"/>
</dbReference>
<gene>
    <name evidence="5" type="ORF">FNK824_LOCUS34373</name>
</gene>
<comment type="caution">
    <text evidence="5">The sequence shown here is derived from an EMBL/GenBank/DDBJ whole genome shotgun (WGS) entry which is preliminary data.</text>
</comment>
<dbReference type="PANTHER" id="PTHR11216:SF170">
    <property type="entry name" value="DYNAMIN ASSOCIATED PROTEIN 160, ISOFORM D"/>
    <property type="match status" value="1"/>
</dbReference>
<feature type="coiled-coil region" evidence="2">
    <location>
        <begin position="88"/>
        <end position="129"/>
    </location>
</feature>
<evidence type="ECO:0000256" key="2">
    <source>
        <dbReference type="SAM" id="Coils"/>
    </source>
</evidence>
<keyword evidence="1" id="KW-0106">Calcium</keyword>
<dbReference type="EMBL" id="CAJOBE010013439">
    <property type="protein sequence ID" value="CAF4164744.1"/>
    <property type="molecule type" value="Genomic_DNA"/>
</dbReference>
<dbReference type="Gene3D" id="1.10.238.10">
    <property type="entry name" value="EF-hand"/>
    <property type="match status" value="1"/>
</dbReference>
<dbReference type="InterPro" id="IPR002048">
    <property type="entry name" value="EF_hand_dom"/>
</dbReference>
<evidence type="ECO:0000313" key="5">
    <source>
        <dbReference type="EMBL" id="CAF4164744.1"/>
    </source>
</evidence>
<dbReference type="PROSITE" id="PS50031">
    <property type="entry name" value="EH"/>
    <property type="match status" value="1"/>
</dbReference>
<evidence type="ECO:0000313" key="6">
    <source>
        <dbReference type="Proteomes" id="UP000663874"/>
    </source>
</evidence>
<dbReference type="GO" id="GO:0005509">
    <property type="term" value="F:calcium ion binding"/>
    <property type="evidence" value="ECO:0007669"/>
    <property type="project" value="InterPro"/>
</dbReference>